<feature type="domain" description="HTH lacI-type" evidence="4">
    <location>
        <begin position="4"/>
        <end position="58"/>
    </location>
</feature>
<evidence type="ECO:0000313" key="6">
    <source>
        <dbReference type="Proteomes" id="UP000192140"/>
    </source>
</evidence>
<keyword evidence="3" id="KW-0804">Transcription</keyword>
<sequence length="355" mass="39085">MTKARISDVAKLAGVSASTATRVIHDNGYVSTENRRKVLTAIETLGYLPNLQARSLRNRRSYTIGLLLSSELANPYFTNVADAVRTAAQKKGYSVLSMNHGYSAEVEESTIRQFLEYDVEAVIVCHPLDVTNFAPLKRANIPIVQIERNRIENTHQIDIDLRPGFSECIEDLVAQGHKKIAFIGWRPLQDYRDPDVAVTELKRSKGFQTAISQHGLRLEDCPVLLGNFDIKKSPSEVGKDLAETLLGDRSSAVTAIMTGSDVLAAGVLQALYAHRIRVPNDISVIGYDDSIASCLSPSLTTIAQPYMEIANAAFDILDRDDSASVQNEPVKVTIANKLIKRKSTGPVRRPIAKRL</sequence>
<proteinExistence type="predicted"/>
<dbReference type="Pfam" id="PF00356">
    <property type="entry name" value="LacI"/>
    <property type="match status" value="1"/>
</dbReference>
<dbReference type="GO" id="GO:0008784">
    <property type="term" value="F:alanine racemase activity"/>
    <property type="evidence" value="ECO:0007669"/>
    <property type="project" value="UniProtKB-EC"/>
</dbReference>
<evidence type="ECO:0000256" key="1">
    <source>
        <dbReference type="ARBA" id="ARBA00023015"/>
    </source>
</evidence>
<dbReference type="InterPro" id="IPR046335">
    <property type="entry name" value="LacI/GalR-like_sensor"/>
</dbReference>
<evidence type="ECO:0000259" key="4">
    <source>
        <dbReference type="PROSITE" id="PS50932"/>
    </source>
</evidence>
<dbReference type="CDD" id="cd01392">
    <property type="entry name" value="HTH_LacI"/>
    <property type="match status" value="1"/>
</dbReference>
<dbReference type="EMBL" id="FCNP01000049">
    <property type="protein sequence ID" value="CVI63327.1"/>
    <property type="molecule type" value="Genomic_DNA"/>
</dbReference>
<keyword evidence="2" id="KW-0238">DNA-binding</keyword>
<dbReference type="SMART" id="SM00354">
    <property type="entry name" value="HTH_LACI"/>
    <property type="match status" value="1"/>
</dbReference>
<dbReference type="EC" id="5.1.1.1" evidence="5"/>
<organism evidence="5 6">
    <name type="scientific">Agrobacterium deltaense NCPPB 1641</name>
    <dbReference type="NCBI Taxonomy" id="1183425"/>
    <lineage>
        <taxon>Bacteria</taxon>
        <taxon>Pseudomonadati</taxon>
        <taxon>Pseudomonadota</taxon>
        <taxon>Alphaproteobacteria</taxon>
        <taxon>Hyphomicrobiales</taxon>
        <taxon>Rhizobiaceae</taxon>
        <taxon>Rhizobium/Agrobacterium group</taxon>
        <taxon>Agrobacterium</taxon>
    </lineage>
</organism>
<evidence type="ECO:0000313" key="5">
    <source>
        <dbReference type="EMBL" id="CVI63327.1"/>
    </source>
</evidence>
<keyword evidence="1" id="KW-0805">Transcription regulation</keyword>
<reference evidence="5" key="1">
    <citation type="submission" date="2016-01" db="EMBL/GenBank/DDBJ databases">
        <authorList>
            <person name="Regsiter A."/>
            <person name="william w."/>
        </authorList>
    </citation>
    <scope>NUCLEOTIDE SEQUENCE</scope>
    <source>
        <strain evidence="5">NCPPB 1641</strain>
    </source>
</reference>
<keyword evidence="6" id="KW-1185">Reference proteome</keyword>
<dbReference type="GO" id="GO:0003700">
    <property type="term" value="F:DNA-binding transcription factor activity"/>
    <property type="evidence" value="ECO:0007669"/>
    <property type="project" value="TreeGrafter"/>
</dbReference>
<dbReference type="PROSITE" id="PS00356">
    <property type="entry name" value="HTH_LACI_1"/>
    <property type="match status" value="1"/>
</dbReference>
<evidence type="ECO:0000256" key="3">
    <source>
        <dbReference type="ARBA" id="ARBA00023163"/>
    </source>
</evidence>
<dbReference type="PANTHER" id="PTHR30146">
    <property type="entry name" value="LACI-RELATED TRANSCRIPTIONAL REPRESSOR"/>
    <property type="match status" value="1"/>
</dbReference>
<dbReference type="Gene3D" id="1.10.260.40">
    <property type="entry name" value="lambda repressor-like DNA-binding domains"/>
    <property type="match status" value="1"/>
</dbReference>
<keyword evidence="5" id="KW-0413">Isomerase</keyword>
<dbReference type="Pfam" id="PF13377">
    <property type="entry name" value="Peripla_BP_3"/>
    <property type="match status" value="1"/>
</dbReference>
<dbReference type="RefSeq" id="WP_080855137.1">
    <property type="nucleotide sequence ID" value="NZ_LT009777.1"/>
</dbReference>
<accession>A0A1S7U910</accession>
<gene>
    <name evidence="5" type="ORF">AGR7A_pAt20187</name>
</gene>
<dbReference type="PANTHER" id="PTHR30146:SF109">
    <property type="entry name" value="HTH-TYPE TRANSCRIPTIONAL REGULATOR GALS"/>
    <property type="match status" value="1"/>
</dbReference>
<dbReference type="SUPFAM" id="SSF47413">
    <property type="entry name" value="lambda repressor-like DNA-binding domains"/>
    <property type="match status" value="1"/>
</dbReference>
<dbReference type="InterPro" id="IPR028082">
    <property type="entry name" value="Peripla_BP_I"/>
</dbReference>
<dbReference type="PROSITE" id="PS50932">
    <property type="entry name" value="HTH_LACI_2"/>
    <property type="match status" value="1"/>
</dbReference>
<dbReference type="AlphaFoldDB" id="A0A1S7U910"/>
<comment type="caution">
    <text evidence="5">The sequence shown here is derived from an EMBL/GenBank/DDBJ whole genome shotgun (WGS) entry which is preliminary data.</text>
</comment>
<dbReference type="CDD" id="cd06267">
    <property type="entry name" value="PBP1_LacI_sugar_binding-like"/>
    <property type="match status" value="1"/>
</dbReference>
<dbReference type="InterPro" id="IPR010982">
    <property type="entry name" value="Lambda_DNA-bd_dom_sf"/>
</dbReference>
<dbReference type="Gene3D" id="3.40.50.2300">
    <property type="match status" value="2"/>
</dbReference>
<protein>
    <submittedName>
        <fullName evidence="5">Catabolite control protein A (Glucose-resistance amylase regulator)</fullName>
        <ecNumber evidence="5">5.1.1.1</ecNumber>
    </submittedName>
</protein>
<dbReference type="SUPFAM" id="SSF53822">
    <property type="entry name" value="Periplasmic binding protein-like I"/>
    <property type="match status" value="1"/>
</dbReference>
<evidence type="ECO:0000256" key="2">
    <source>
        <dbReference type="ARBA" id="ARBA00023125"/>
    </source>
</evidence>
<dbReference type="GO" id="GO:0000976">
    <property type="term" value="F:transcription cis-regulatory region binding"/>
    <property type="evidence" value="ECO:0007669"/>
    <property type="project" value="TreeGrafter"/>
</dbReference>
<dbReference type="Proteomes" id="UP000192140">
    <property type="component" value="Unassembled WGS sequence"/>
</dbReference>
<dbReference type="InterPro" id="IPR000843">
    <property type="entry name" value="HTH_LacI"/>
</dbReference>
<name>A0A1S7U910_9HYPH</name>